<dbReference type="PRINTS" id="PR00455">
    <property type="entry name" value="HTHTETR"/>
</dbReference>
<feature type="domain" description="HTH tetR-type" evidence="5">
    <location>
        <begin position="12"/>
        <end position="72"/>
    </location>
</feature>
<evidence type="ECO:0000313" key="7">
    <source>
        <dbReference type="Proteomes" id="UP000284395"/>
    </source>
</evidence>
<dbReference type="InterPro" id="IPR001647">
    <property type="entry name" value="HTH_TetR"/>
</dbReference>
<sequence>MEQVATRGRPREFDCHDALSAALGVFWEKGYDGASLTDLTSAMGITRPSLYAAFGNKESLFKRALDLYETEKLAYIDKAMEAPTGRGVAERLLRGGLEIYTGQGTHRGCMHVMSAVSCAGHSTIRQHVQTRGRGSSRILVARFQRAIDEGDFTQSVDAQAITAYLMTVLRGLSVQASSGASADELQTIIDTTLAMWPGK</sequence>
<accession>A0A420EQP9</accession>
<evidence type="ECO:0000256" key="3">
    <source>
        <dbReference type="ARBA" id="ARBA00023163"/>
    </source>
</evidence>
<dbReference type="AlphaFoldDB" id="A0A420EQP9"/>
<dbReference type="InterPro" id="IPR036271">
    <property type="entry name" value="Tet_transcr_reg_TetR-rel_C_sf"/>
</dbReference>
<dbReference type="Gene3D" id="1.10.10.60">
    <property type="entry name" value="Homeodomain-like"/>
    <property type="match status" value="1"/>
</dbReference>
<dbReference type="PANTHER" id="PTHR47506">
    <property type="entry name" value="TRANSCRIPTIONAL REGULATORY PROTEIN"/>
    <property type="match status" value="1"/>
</dbReference>
<dbReference type="EMBL" id="RAPF01000001">
    <property type="protein sequence ID" value="RKF23003.1"/>
    <property type="molecule type" value="Genomic_DNA"/>
</dbReference>
<keyword evidence="3" id="KW-0804">Transcription</keyword>
<dbReference type="Proteomes" id="UP000284395">
    <property type="component" value="Unassembled WGS sequence"/>
</dbReference>
<comment type="caution">
    <text evidence="6">The sequence shown here is derived from an EMBL/GenBank/DDBJ whole genome shotgun (WGS) entry which is preliminary data.</text>
</comment>
<evidence type="ECO:0000256" key="2">
    <source>
        <dbReference type="ARBA" id="ARBA00023125"/>
    </source>
</evidence>
<dbReference type="GO" id="GO:0003677">
    <property type="term" value="F:DNA binding"/>
    <property type="evidence" value="ECO:0007669"/>
    <property type="project" value="UniProtKB-UniRule"/>
</dbReference>
<feature type="DNA-binding region" description="H-T-H motif" evidence="4">
    <location>
        <begin position="35"/>
        <end position="54"/>
    </location>
</feature>
<dbReference type="InterPro" id="IPR023772">
    <property type="entry name" value="DNA-bd_HTH_TetR-type_CS"/>
</dbReference>
<evidence type="ECO:0000256" key="4">
    <source>
        <dbReference type="PROSITE-ProRule" id="PRU00335"/>
    </source>
</evidence>
<keyword evidence="1" id="KW-0805">Transcription regulation</keyword>
<dbReference type="PROSITE" id="PS01081">
    <property type="entry name" value="HTH_TETR_1"/>
    <property type="match status" value="1"/>
</dbReference>
<dbReference type="Gene3D" id="1.10.357.10">
    <property type="entry name" value="Tetracycline Repressor, domain 2"/>
    <property type="match status" value="1"/>
</dbReference>
<dbReference type="OrthoDB" id="9795242at2"/>
<protein>
    <submittedName>
        <fullName evidence="6">TetR/AcrR family transcriptional regulator</fullName>
    </submittedName>
</protein>
<proteinExistence type="predicted"/>
<dbReference type="RefSeq" id="WP_120322906.1">
    <property type="nucleotide sequence ID" value="NZ_RAPF01000001.1"/>
</dbReference>
<gene>
    <name evidence="6" type="ORF">D6851_00330</name>
</gene>
<organism evidence="6 7">
    <name type="scientific">Altericroceibacterium spongiae</name>
    <dbReference type="NCBI Taxonomy" id="2320269"/>
    <lineage>
        <taxon>Bacteria</taxon>
        <taxon>Pseudomonadati</taxon>
        <taxon>Pseudomonadota</taxon>
        <taxon>Alphaproteobacteria</taxon>
        <taxon>Sphingomonadales</taxon>
        <taxon>Erythrobacteraceae</taxon>
        <taxon>Altericroceibacterium</taxon>
    </lineage>
</organism>
<evidence type="ECO:0000259" key="5">
    <source>
        <dbReference type="PROSITE" id="PS50977"/>
    </source>
</evidence>
<name>A0A420EQP9_9SPHN</name>
<evidence type="ECO:0000313" key="6">
    <source>
        <dbReference type="EMBL" id="RKF23003.1"/>
    </source>
</evidence>
<keyword evidence="2 4" id="KW-0238">DNA-binding</keyword>
<dbReference type="SUPFAM" id="SSF48498">
    <property type="entry name" value="Tetracyclin repressor-like, C-terminal domain"/>
    <property type="match status" value="1"/>
</dbReference>
<keyword evidence="7" id="KW-1185">Reference proteome</keyword>
<dbReference type="PANTHER" id="PTHR47506:SF1">
    <property type="entry name" value="HTH-TYPE TRANSCRIPTIONAL REGULATOR YJDC"/>
    <property type="match status" value="1"/>
</dbReference>
<dbReference type="PROSITE" id="PS50977">
    <property type="entry name" value="HTH_TETR_2"/>
    <property type="match status" value="1"/>
</dbReference>
<evidence type="ECO:0000256" key="1">
    <source>
        <dbReference type="ARBA" id="ARBA00023015"/>
    </source>
</evidence>
<dbReference type="Pfam" id="PF00440">
    <property type="entry name" value="TetR_N"/>
    <property type="match status" value="1"/>
</dbReference>
<dbReference type="SUPFAM" id="SSF46689">
    <property type="entry name" value="Homeodomain-like"/>
    <property type="match status" value="1"/>
</dbReference>
<dbReference type="InterPro" id="IPR009057">
    <property type="entry name" value="Homeodomain-like_sf"/>
</dbReference>
<reference evidence="6 7" key="1">
    <citation type="submission" date="2018-09" db="EMBL/GenBank/DDBJ databases">
        <title>Altererythrobacter spongiae sp. nov., isolated from a marine sponge.</title>
        <authorList>
            <person name="Zhuang L."/>
            <person name="Luo L."/>
        </authorList>
    </citation>
    <scope>NUCLEOTIDE SEQUENCE [LARGE SCALE GENOMIC DNA]</scope>
    <source>
        <strain evidence="6 7">HN-Y73</strain>
    </source>
</reference>